<reference evidence="2" key="1">
    <citation type="submission" date="2022-11" db="UniProtKB">
        <authorList>
            <consortium name="WormBaseParasite"/>
        </authorList>
    </citation>
    <scope>IDENTIFICATION</scope>
</reference>
<proteinExistence type="predicted"/>
<accession>A0AC35GAW5</accession>
<evidence type="ECO:0000313" key="2">
    <source>
        <dbReference type="WBParaSite" id="PS1159_v2.g3474.t1"/>
    </source>
</evidence>
<evidence type="ECO:0000313" key="1">
    <source>
        <dbReference type="Proteomes" id="UP000887580"/>
    </source>
</evidence>
<name>A0AC35GAW5_9BILA</name>
<dbReference type="WBParaSite" id="PS1159_v2.g3474.t1">
    <property type="protein sequence ID" value="PS1159_v2.g3474.t1"/>
    <property type="gene ID" value="PS1159_v2.g3474"/>
</dbReference>
<protein>
    <submittedName>
        <fullName evidence="2">Cystinosin</fullName>
    </submittedName>
</protein>
<dbReference type="Proteomes" id="UP000887580">
    <property type="component" value="Unplaced"/>
</dbReference>
<sequence>MSYPKLIIIFIFFGLSFAQRSVNDFIEPPAFDAAYDIFQGDKLQTTPDSISLVKGETKQITYTFSGNLTKAIKVYFNTTANNIRLNPNVFTISPNLKEGSLNATGLDVTSRTFIDVYKCEILDGSGNDTCPFNKTESFVRVKVIHSHAIEILVSVTGWIYFVAWSISFYPQIYLNWKRGSVEGLNFDFLVLNIIGFACYTVYNWLMFFDHSVQDLYIQKHERALIPVLTNDVVFATHALLACIITGVQCFFYERGQQKISYTCMGWGSILIAFSAISFAITIFSVIDWLQFINNLSYVKMAVTLSKYFPQVILNIRRKSTVGWSIGNVVLDFTGGSMDITQMILQASNTDDWSGFYGNPVKFGLGLVSMIFDIVFLIQHYCIYRNSDSDVSYDVVQTTDNSSTRTLTNPAETSTSTIESPTGHY</sequence>
<organism evidence="1 2">
    <name type="scientific">Panagrolaimus sp. PS1159</name>
    <dbReference type="NCBI Taxonomy" id="55785"/>
    <lineage>
        <taxon>Eukaryota</taxon>
        <taxon>Metazoa</taxon>
        <taxon>Ecdysozoa</taxon>
        <taxon>Nematoda</taxon>
        <taxon>Chromadorea</taxon>
        <taxon>Rhabditida</taxon>
        <taxon>Tylenchina</taxon>
        <taxon>Panagrolaimomorpha</taxon>
        <taxon>Panagrolaimoidea</taxon>
        <taxon>Panagrolaimidae</taxon>
        <taxon>Panagrolaimus</taxon>
    </lineage>
</organism>